<protein>
    <submittedName>
        <fullName evidence="1">Uncharacterized protein</fullName>
    </submittedName>
</protein>
<gene>
    <name evidence="1" type="ORF">Fuma_00891</name>
</gene>
<reference evidence="1 2" key="1">
    <citation type="journal article" date="2016" name="Front. Microbiol.">
        <title>Fuerstia marisgermanicae gen. nov., sp. nov., an Unusual Member of the Phylum Planctomycetes from the German Wadden Sea.</title>
        <authorList>
            <person name="Kohn T."/>
            <person name="Heuer A."/>
            <person name="Jogler M."/>
            <person name="Vollmers J."/>
            <person name="Boedeker C."/>
            <person name="Bunk B."/>
            <person name="Rast P."/>
            <person name="Borchert D."/>
            <person name="Glockner I."/>
            <person name="Freese H.M."/>
            <person name="Klenk H.P."/>
            <person name="Overmann J."/>
            <person name="Kaster A.K."/>
            <person name="Rohde M."/>
            <person name="Wiegand S."/>
            <person name="Jogler C."/>
        </authorList>
    </citation>
    <scope>NUCLEOTIDE SEQUENCE [LARGE SCALE GENOMIC DNA]</scope>
    <source>
        <strain evidence="1 2">NH11</strain>
    </source>
</reference>
<dbReference type="STRING" id="1891926.Fuma_00891"/>
<proteinExistence type="predicted"/>
<name>A0A1P8WB99_9PLAN</name>
<evidence type="ECO:0000313" key="2">
    <source>
        <dbReference type="Proteomes" id="UP000187735"/>
    </source>
</evidence>
<dbReference type="AlphaFoldDB" id="A0A1P8WB99"/>
<dbReference type="KEGG" id="fmr:Fuma_00891"/>
<evidence type="ECO:0000313" key="1">
    <source>
        <dbReference type="EMBL" id="APZ91303.1"/>
    </source>
</evidence>
<keyword evidence="2" id="KW-1185">Reference proteome</keyword>
<accession>A0A1P8WB99</accession>
<dbReference type="EMBL" id="CP017641">
    <property type="protein sequence ID" value="APZ91303.1"/>
    <property type="molecule type" value="Genomic_DNA"/>
</dbReference>
<dbReference type="RefSeq" id="WP_077023083.1">
    <property type="nucleotide sequence ID" value="NZ_CP017641.1"/>
</dbReference>
<organism evidence="1 2">
    <name type="scientific">Fuerstiella marisgermanici</name>
    <dbReference type="NCBI Taxonomy" id="1891926"/>
    <lineage>
        <taxon>Bacteria</taxon>
        <taxon>Pseudomonadati</taxon>
        <taxon>Planctomycetota</taxon>
        <taxon>Planctomycetia</taxon>
        <taxon>Planctomycetales</taxon>
        <taxon>Planctomycetaceae</taxon>
        <taxon>Fuerstiella</taxon>
    </lineage>
</organism>
<dbReference type="Proteomes" id="UP000187735">
    <property type="component" value="Chromosome"/>
</dbReference>
<sequence length="153" mass="17303">MSRITKKISDRSDRFLRKVDRAKNTALYRAGGYGRTTLRRMFRTRKAISEPGQVPSSHGRIKGLAMFEVDTRKKTVAIGMRATGGLNSDLAAKLNKGGTTNALRQRRHRKTGQKIGPVKRLRQRVRARPIIDPLVKKITPKTKAIFINQLKKV</sequence>